<evidence type="ECO:0000313" key="3">
    <source>
        <dbReference type="Proteomes" id="UP000325315"/>
    </source>
</evidence>
<dbReference type="PANTHER" id="PTHR33116:SF86">
    <property type="entry name" value="REVERSE TRANSCRIPTASE DOMAIN-CONTAINING PROTEIN"/>
    <property type="match status" value="1"/>
</dbReference>
<keyword evidence="3" id="KW-1185">Reference proteome</keyword>
<dbReference type="AlphaFoldDB" id="A0A5B6VJC1"/>
<name>A0A5B6VJC1_9ROSI</name>
<protein>
    <submittedName>
        <fullName evidence="2">Reverse transcriptase</fullName>
    </submittedName>
</protein>
<sequence>MRLAMHEGLLRGVKASKSGPQVSHLLFADDCILFSEAFNRGANVLKEILRKYRRCSWQCVNFDKSTVFFSKNTSEIERNLVVRILGVRCSNDTEWYLGLPNMVGRKKKESFQGKKGIHWSAWKNLCILKDCGSLGFRNMSQFNIAMLAKQGWLLINHPSSLLARVLKAKYFPHLVNYTFSADTAQKILQIPFAKKPGEDFQVFKNSNYKQSRVFCNTVWLMWGSRNRFIHEEKLDSVREIASKVRRYLAEIDGLEEKNSTLNACKSTNPRDPTSEVTIYFDAAFKSRESKSMAGLVVIDRMGEIINTKSALNSNVPSAFAAEAYAGLHAVRLGTSMGLLSVTIKGDPRVVIQKCKTKEKDKSVISAIIRDI</sequence>
<organism evidence="2 3">
    <name type="scientific">Gossypium australe</name>
    <dbReference type="NCBI Taxonomy" id="47621"/>
    <lineage>
        <taxon>Eukaryota</taxon>
        <taxon>Viridiplantae</taxon>
        <taxon>Streptophyta</taxon>
        <taxon>Embryophyta</taxon>
        <taxon>Tracheophyta</taxon>
        <taxon>Spermatophyta</taxon>
        <taxon>Magnoliopsida</taxon>
        <taxon>eudicotyledons</taxon>
        <taxon>Gunneridae</taxon>
        <taxon>Pentapetalae</taxon>
        <taxon>rosids</taxon>
        <taxon>malvids</taxon>
        <taxon>Malvales</taxon>
        <taxon>Malvaceae</taxon>
        <taxon>Malvoideae</taxon>
        <taxon>Gossypium</taxon>
    </lineage>
</organism>
<dbReference type="InterPro" id="IPR036397">
    <property type="entry name" value="RNaseH_sf"/>
</dbReference>
<reference evidence="3" key="1">
    <citation type="journal article" date="2019" name="Plant Biotechnol. J.">
        <title>Genome sequencing of the Australian wild diploid species Gossypium australe highlights disease resistance and delayed gland morphogenesis.</title>
        <authorList>
            <person name="Cai Y."/>
            <person name="Cai X."/>
            <person name="Wang Q."/>
            <person name="Wang P."/>
            <person name="Zhang Y."/>
            <person name="Cai C."/>
            <person name="Xu Y."/>
            <person name="Wang K."/>
            <person name="Zhou Z."/>
            <person name="Wang C."/>
            <person name="Geng S."/>
            <person name="Li B."/>
            <person name="Dong Q."/>
            <person name="Hou Y."/>
            <person name="Wang H."/>
            <person name="Ai P."/>
            <person name="Liu Z."/>
            <person name="Yi F."/>
            <person name="Sun M."/>
            <person name="An G."/>
            <person name="Cheng J."/>
            <person name="Zhang Y."/>
            <person name="Shi Q."/>
            <person name="Xie Y."/>
            <person name="Shi X."/>
            <person name="Chang Y."/>
            <person name="Huang F."/>
            <person name="Chen Y."/>
            <person name="Hong S."/>
            <person name="Mi L."/>
            <person name="Sun Q."/>
            <person name="Zhang L."/>
            <person name="Zhou B."/>
            <person name="Peng R."/>
            <person name="Zhang X."/>
            <person name="Liu F."/>
        </authorList>
    </citation>
    <scope>NUCLEOTIDE SEQUENCE [LARGE SCALE GENOMIC DNA]</scope>
    <source>
        <strain evidence="3">cv. PA1801</strain>
    </source>
</reference>
<dbReference type="InterPro" id="IPR002156">
    <property type="entry name" value="RNaseH_domain"/>
</dbReference>
<keyword evidence="2" id="KW-0548">Nucleotidyltransferase</keyword>
<dbReference type="Gene3D" id="3.30.420.10">
    <property type="entry name" value="Ribonuclease H-like superfamily/Ribonuclease H"/>
    <property type="match status" value="1"/>
</dbReference>
<keyword evidence="2" id="KW-0695">RNA-directed DNA polymerase</keyword>
<feature type="domain" description="RNase H type-1" evidence="1">
    <location>
        <begin position="280"/>
        <end position="371"/>
    </location>
</feature>
<gene>
    <name evidence="2" type="ORF">EPI10_014986</name>
</gene>
<evidence type="ECO:0000313" key="2">
    <source>
        <dbReference type="EMBL" id="KAA3469171.1"/>
    </source>
</evidence>
<dbReference type="EMBL" id="SMMG02000006">
    <property type="protein sequence ID" value="KAA3469171.1"/>
    <property type="molecule type" value="Genomic_DNA"/>
</dbReference>
<proteinExistence type="predicted"/>
<comment type="caution">
    <text evidence="2">The sequence shown here is derived from an EMBL/GenBank/DDBJ whole genome shotgun (WGS) entry which is preliminary data.</text>
</comment>
<accession>A0A5B6VJC1</accession>
<dbReference type="GO" id="GO:0003964">
    <property type="term" value="F:RNA-directed DNA polymerase activity"/>
    <property type="evidence" value="ECO:0007669"/>
    <property type="project" value="UniProtKB-KW"/>
</dbReference>
<dbReference type="Pfam" id="PF13456">
    <property type="entry name" value="RVT_3"/>
    <property type="match status" value="1"/>
</dbReference>
<dbReference type="Proteomes" id="UP000325315">
    <property type="component" value="Unassembled WGS sequence"/>
</dbReference>
<dbReference type="PANTHER" id="PTHR33116">
    <property type="entry name" value="REVERSE TRANSCRIPTASE ZINC-BINDING DOMAIN-CONTAINING PROTEIN-RELATED-RELATED"/>
    <property type="match status" value="1"/>
</dbReference>
<dbReference type="GO" id="GO:0003676">
    <property type="term" value="F:nucleic acid binding"/>
    <property type="evidence" value="ECO:0007669"/>
    <property type="project" value="InterPro"/>
</dbReference>
<evidence type="ECO:0000259" key="1">
    <source>
        <dbReference type="Pfam" id="PF13456"/>
    </source>
</evidence>
<dbReference type="GO" id="GO:0004523">
    <property type="term" value="F:RNA-DNA hybrid ribonuclease activity"/>
    <property type="evidence" value="ECO:0007669"/>
    <property type="project" value="InterPro"/>
</dbReference>
<keyword evidence="2" id="KW-0808">Transferase</keyword>